<evidence type="ECO:0000313" key="2">
    <source>
        <dbReference type="Proteomes" id="UP000006352"/>
    </source>
</evidence>
<dbReference type="GeneID" id="24097934"/>
<evidence type="ECO:0000313" key="1">
    <source>
        <dbReference type="EMBL" id="CCM03023.1"/>
    </source>
</evidence>
<sequence>MGAFLLDEPLDIGKWRKDAHDTKIAVDADPESDDDDRMHSIEMEDVAGKDLAAYHMVFFVADLLVSLALIHPNNVAEKTRRKRAMAKIVEYSTCPMHRLALGDNLTDSMRPLYWMEKVIVRFAHAGGLPALFDWAQSMATKFCDDAIQNLPMEMEGGSFAATPIFARIMHEIFTHYKLEPFERGSTLSHNNIIFFFLHRRLSRKPSTYKTPDAMLTLLKKFDHVPRTTRKRHGWMILAVSGRWDCLTLYGWGYFCCPELKALLELKDRRVRGVRDPLVEERLFQWG</sequence>
<keyword evidence="2" id="KW-1185">Reference proteome</keyword>
<dbReference type="HOGENOM" id="CLU_973298_0_0_1"/>
<organism evidence="1 2">
    <name type="scientific">Fibroporia radiculosa</name>
    <dbReference type="NCBI Taxonomy" id="599839"/>
    <lineage>
        <taxon>Eukaryota</taxon>
        <taxon>Fungi</taxon>
        <taxon>Dikarya</taxon>
        <taxon>Basidiomycota</taxon>
        <taxon>Agaricomycotina</taxon>
        <taxon>Agaricomycetes</taxon>
        <taxon>Polyporales</taxon>
        <taxon>Fibroporiaceae</taxon>
        <taxon>Fibroporia</taxon>
    </lineage>
</organism>
<gene>
    <name evidence="1" type="ORF">FIBRA_05140</name>
</gene>
<dbReference type="EMBL" id="HE797097">
    <property type="protein sequence ID" value="CCM03023.1"/>
    <property type="molecule type" value="Genomic_DNA"/>
</dbReference>
<dbReference type="Proteomes" id="UP000006352">
    <property type="component" value="Unassembled WGS sequence"/>
</dbReference>
<dbReference type="RefSeq" id="XP_012182306.1">
    <property type="nucleotide sequence ID" value="XM_012326916.1"/>
</dbReference>
<accession>J4G8M5</accession>
<protein>
    <submittedName>
        <fullName evidence="1">Uncharacterized protein</fullName>
    </submittedName>
</protein>
<name>J4G8M5_9APHY</name>
<dbReference type="AlphaFoldDB" id="J4G8M5"/>
<dbReference type="OrthoDB" id="10257049at2759"/>
<reference evidence="1 2" key="1">
    <citation type="journal article" date="2012" name="Appl. Environ. Microbiol.">
        <title>Short-read sequencing for genomic analysis of the brown rot fungus Fibroporia radiculosa.</title>
        <authorList>
            <person name="Tang J.D."/>
            <person name="Perkins A.D."/>
            <person name="Sonstegard T.S."/>
            <person name="Schroeder S.G."/>
            <person name="Burgess S.C."/>
            <person name="Diehl S.V."/>
        </authorList>
    </citation>
    <scope>NUCLEOTIDE SEQUENCE [LARGE SCALE GENOMIC DNA]</scope>
    <source>
        <strain evidence="1 2">TFFH 294</strain>
    </source>
</reference>
<dbReference type="InParanoid" id="J4G8M5"/>
<proteinExistence type="predicted"/>